<reference evidence="1 2" key="1">
    <citation type="journal article" date="2023" name="Plants (Basel)">
        <title>Bridging the Gap: Combining Genomics and Transcriptomics Approaches to Understand Stylosanthes scabra, an Orphan Legume from the Brazilian Caatinga.</title>
        <authorList>
            <person name="Ferreira-Neto J.R.C."/>
            <person name="da Silva M.D."/>
            <person name="Binneck E."/>
            <person name="de Melo N.F."/>
            <person name="da Silva R.H."/>
            <person name="de Melo A.L.T.M."/>
            <person name="Pandolfi V."/>
            <person name="Bustamante F.O."/>
            <person name="Brasileiro-Vidal A.C."/>
            <person name="Benko-Iseppon A.M."/>
        </authorList>
    </citation>
    <scope>NUCLEOTIDE SEQUENCE [LARGE SCALE GENOMIC DNA]</scope>
    <source>
        <tissue evidence="1">Leaves</tissue>
    </source>
</reference>
<comment type="caution">
    <text evidence="1">The sequence shown here is derived from an EMBL/GenBank/DDBJ whole genome shotgun (WGS) entry which is preliminary data.</text>
</comment>
<gene>
    <name evidence="1" type="ORF">PIB30_079241</name>
</gene>
<name>A0ABU6YSX5_9FABA</name>
<dbReference type="Proteomes" id="UP001341840">
    <property type="component" value="Unassembled WGS sequence"/>
</dbReference>
<proteinExistence type="predicted"/>
<keyword evidence="2" id="KW-1185">Reference proteome</keyword>
<organism evidence="1 2">
    <name type="scientific">Stylosanthes scabra</name>
    <dbReference type="NCBI Taxonomy" id="79078"/>
    <lineage>
        <taxon>Eukaryota</taxon>
        <taxon>Viridiplantae</taxon>
        <taxon>Streptophyta</taxon>
        <taxon>Embryophyta</taxon>
        <taxon>Tracheophyta</taxon>
        <taxon>Spermatophyta</taxon>
        <taxon>Magnoliopsida</taxon>
        <taxon>eudicotyledons</taxon>
        <taxon>Gunneridae</taxon>
        <taxon>Pentapetalae</taxon>
        <taxon>rosids</taxon>
        <taxon>fabids</taxon>
        <taxon>Fabales</taxon>
        <taxon>Fabaceae</taxon>
        <taxon>Papilionoideae</taxon>
        <taxon>50 kb inversion clade</taxon>
        <taxon>dalbergioids sensu lato</taxon>
        <taxon>Dalbergieae</taxon>
        <taxon>Pterocarpus clade</taxon>
        <taxon>Stylosanthes</taxon>
    </lineage>
</organism>
<protein>
    <submittedName>
        <fullName evidence="1">Uncharacterized protein</fullName>
    </submittedName>
</protein>
<evidence type="ECO:0000313" key="2">
    <source>
        <dbReference type="Proteomes" id="UP001341840"/>
    </source>
</evidence>
<accession>A0ABU6YSX5</accession>
<dbReference type="EMBL" id="JASCZI010242773">
    <property type="protein sequence ID" value="MED6212028.1"/>
    <property type="molecule type" value="Genomic_DNA"/>
</dbReference>
<sequence length="120" mass="13818">MMPRDTNILEMPFRYEAMWATYHNFKNTVRQNWQENLNLDKSLEQLSLNLAEWNKVDFGHVDRMKWRLINKIGGYAVSSSCAETRTVNLIDGTDLALSGIKRSKKVVNDAKEGLVELDVA</sequence>
<evidence type="ECO:0000313" key="1">
    <source>
        <dbReference type="EMBL" id="MED6212028.1"/>
    </source>
</evidence>